<reference evidence="3 4" key="1">
    <citation type="submission" date="2019-09" db="EMBL/GenBank/DDBJ databases">
        <authorList>
            <person name="Ou C."/>
        </authorList>
    </citation>
    <scope>NUCLEOTIDE SEQUENCE [LARGE SCALE GENOMIC DNA]</scope>
    <source>
        <strain evidence="3">S2</strain>
        <tissue evidence="3">Leaf</tissue>
    </source>
</reference>
<dbReference type="OrthoDB" id="1862401at2759"/>
<organism evidence="3 4">
    <name type="scientific">Pyrus ussuriensis x Pyrus communis</name>
    <dbReference type="NCBI Taxonomy" id="2448454"/>
    <lineage>
        <taxon>Eukaryota</taxon>
        <taxon>Viridiplantae</taxon>
        <taxon>Streptophyta</taxon>
        <taxon>Embryophyta</taxon>
        <taxon>Tracheophyta</taxon>
        <taxon>Spermatophyta</taxon>
        <taxon>Magnoliopsida</taxon>
        <taxon>eudicotyledons</taxon>
        <taxon>Gunneridae</taxon>
        <taxon>Pentapetalae</taxon>
        <taxon>rosids</taxon>
        <taxon>fabids</taxon>
        <taxon>Rosales</taxon>
        <taxon>Rosaceae</taxon>
        <taxon>Amygdaloideae</taxon>
        <taxon>Maleae</taxon>
        <taxon>Pyrus</taxon>
    </lineage>
</organism>
<comment type="caution">
    <text evidence="3">The sequence shown here is derived from an EMBL/GenBank/DDBJ whole genome shotgun (WGS) entry which is preliminary data.</text>
</comment>
<dbReference type="Proteomes" id="UP000327157">
    <property type="component" value="Chromosome 7"/>
</dbReference>
<protein>
    <submittedName>
        <fullName evidence="3">Anthocyanin 5-aromatic acyltransferase-like</fullName>
    </submittedName>
</protein>
<accession>A0A5N5EXH3</accession>
<dbReference type="Pfam" id="PF02458">
    <property type="entry name" value="Transferase"/>
    <property type="match status" value="1"/>
</dbReference>
<evidence type="ECO:0000313" key="3">
    <source>
        <dbReference type="EMBL" id="KAB2594701.1"/>
    </source>
</evidence>
<reference evidence="3 4" key="3">
    <citation type="submission" date="2019-11" db="EMBL/GenBank/DDBJ databases">
        <title>A de novo genome assembly of a pear dwarfing rootstock.</title>
        <authorList>
            <person name="Wang F."/>
            <person name="Wang J."/>
            <person name="Li S."/>
            <person name="Zhang Y."/>
            <person name="Fang M."/>
            <person name="Ma L."/>
            <person name="Zhao Y."/>
            <person name="Jiang S."/>
        </authorList>
    </citation>
    <scope>NUCLEOTIDE SEQUENCE [LARGE SCALE GENOMIC DNA]</scope>
    <source>
        <strain evidence="3">S2</strain>
        <tissue evidence="3">Leaf</tissue>
    </source>
</reference>
<dbReference type="GO" id="GO:0016747">
    <property type="term" value="F:acyltransferase activity, transferring groups other than amino-acyl groups"/>
    <property type="evidence" value="ECO:0007669"/>
    <property type="project" value="UniProtKB-ARBA"/>
</dbReference>
<proteinExistence type="predicted"/>
<dbReference type="InterPro" id="IPR023213">
    <property type="entry name" value="CAT-like_dom_sf"/>
</dbReference>
<name>A0A5N5EXH3_9ROSA</name>
<keyword evidence="4" id="KW-1185">Reference proteome</keyword>
<sequence length="478" mass="52271">MARLSKPKLLEKCQVSPPPNSSAAPKPSLPLTFLDIPWLFFSPSLPLFFYDFPFPTSHFTSTALPNIKHSLSLALQQFYPFAGTLLARPHPEKPELLYTQGDSVSLTVAESDGDFEYLSSNSQRDAVEFHTLVPELASTGSIPHRSNEARAANISLLSVQITVFPNCGICIGLAYHQVVGDERTFNNFIKAWASFSCLGDSSNIAVQSAPYYDRTAIVDALGLEGIFLKEWWKRISSQGVVLGANKNAIVNGQPKNMIRATFLIDLAKMESIKNWIIELCNKGKESHPVHLSPYVLTCAFIWVCLLKTQVNYNNYSKCCDEDPNYFGFIAGGVTRLGDPVPATYVGNCVGFGRSVASRKALLGANGVVVAAKAIGNTIKKLDKAILGGAEKWISEWEEMFGSELHVVVLGSPKVDLYETDFGWGRPRKIEEIGIDGVTGISLSESRDMSVGIEVGLVLPKPRMDAFTTLIIEGLNAIS</sequence>
<dbReference type="AlphaFoldDB" id="A0A5N5EXH3"/>
<dbReference type="PANTHER" id="PTHR31625">
    <property type="match status" value="1"/>
</dbReference>
<dbReference type="InterPro" id="IPR051504">
    <property type="entry name" value="Plant_metabolite_acyltrans"/>
</dbReference>
<keyword evidence="2 3" id="KW-0012">Acyltransferase</keyword>
<dbReference type="Gene3D" id="3.30.559.10">
    <property type="entry name" value="Chloramphenicol acetyltransferase-like domain"/>
    <property type="match status" value="2"/>
</dbReference>
<evidence type="ECO:0000256" key="1">
    <source>
        <dbReference type="ARBA" id="ARBA00022679"/>
    </source>
</evidence>
<evidence type="ECO:0000256" key="2">
    <source>
        <dbReference type="ARBA" id="ARBA00023315"/>
    </source>
</evidence>
<evidence type="ECO:0000313" key="4">
    <source>
        <dbReference type="Proteomes" id="UP000327157"/>
    </source>
</evidence>
<gene>
    <name evidence="3" type="ORF">D8674_030151</name>
</gene>
<dbReference type="EMBL" id="SMOL01000781">
    <property type="protein sequence ID" value="KAB2594701.1"/>
    <property type="molecule type" value="Genomic_DNA"/>
</dbReference>
<reference evidence="4" key="2">
    <citation type="submission" date="2019-10" db="EMBL/GenBank/DDBJ databases">
        <title>A de novo genome assembly of a pear dwarfing rootstock.</title>
        <authorList>
            <person name="Wang F."/>
            <person name="Wang J."/>
            <person name="Li S."/>
            <person name="Zhang Y."/>
            <person name="Fang M."/>
            <person name="Ma L."/>
            <person name="Zhao Y."/>
            <person name="Jiang S."/>
        </authorList>
    </citation>
    <scope>NUCLEOTIDE SEQUENCE [LARGE SCALE GENOMIC DNA]</scope>
</reference>
<keyword evidence="1 3" id="KW-0808">Transferase</keyword>